<reference evidence="3 5" key="2">
    <citation type="journal article" date="2013" name="Nature">
        <title>Insights into bilaterian evolution from three spiralian genomes.</title>
        <authorList>
            <person name="Simakov O."/>
            <person name="Marletaz F."/>
            <person name="Cho S.J."/>
            <person name="Edsinger-Gonzales E."/>
            <person name="Havlak P."/>
            <person name="Hellsten U."/>
            <person name="Kuo D.H."/>
            <person name="Larsson T."/>
            <person name="Lv J."/>
            <person name="Arendt D."/>
            <person name="Savage R."/>
            <person name="Osoegawa K."/>
            <person name="de Jong P."/>
            <person name="Grimwood J."/>
            <person name="Chapman J.A."/>
            <person name="Shapiro H."/>
            <person name="Aerts A."/>
            <person name="Otillar R.P."/>
            <person name="Terry A.Y."/>
            <person name="Boore J.L."/>
            <person name="Grigoriev I.V."/>
            <person name="Lindberg D.R."/>
            <person name="Seaver E.C."/>
            <person name="Weisblat D.A."/>
            <person name="Putnam N.H."/>
            <person name="Rokhsar D.S."/>
        </authorList>
    </citation>
    <scope>NUCLEOTIDE SEQUENCE</scope>
    <source>
        <strain evidence="3 5">I ESC-2004</strain>
    </source>
</reference>
<name>R7UZP0_CAPTE</name>
<feature type="chain" id="PRO_5008788552" evidence="2">
    <location>
        <begin position="17"/>
        <end position="304"/>
    </location>
</feature>
<keyword evidence="2" id="KW-0732">Signal</keyword>
<keyword evidence="1" id="KW-0812">Transmembrane</keyword>
<keyword evidence="5" id="KW-1185">Reference proteome</keyword>
<keyword evidence="1" id="KW-0472">Membrane</keyword>
<dbReference type="EMBL" id="AMQN01005528">
    <property type="status" value="NOT_ANNOTATED_CDS"/>
    <property type="molecule type" value="Genomic_DNA"/>
</dbReference>
<accession>R7UZP0</accession>
<reference evidence="4" key="3">
    <citation type="submission" date="2015-06" db="UniProtKB">
        <authorList>
            <consortium name="EnsemblMetazoa"/>
        </authorList>
    </citation>
    <scope>IDENTIFICATION</scope>
</reference>
<sequence length="304" mass="33411">MRVLLLCVIMSHGILATFPLISAATCTSTQVDYTTDSSFRGIYVNANTECNSRALYLKSTYSKSSLTSSSSPNEFASSSSTYYLYYTNGYWVIGTSRCSSKNIYLSIMFVCDSNIPIVRSSKRRTKDVNNAYDVRAEGRNAATPGEVQSGSWYERINRKWQRNSDLIVRCDENAPSTTTSPNEPSSSSGTAVWLIVLYVFATLVVIGLVSFVALSLVGIYKGKKRRPTDVVESADEPPPYEMSLEFPTLSAYPADMEMPPSYDDVIAGVHNECDVAPPYSAFAPGDSPTAPDRMQGYTNDAFVN</sequence>
<feature type="transmembrane region" description="Helical" evidence="1">
    <location>
        <begin position="191"/>
        <end position="217"/>
    </location>
</feature>
<dbReference type="EnsemblMetazoa" id="CapteT188137">
    <property type="protein sequence ID" value="CapteP188137"/>
    <property type="gene ID" value="CapteG188137"/>
</dbReference>
<protein>
    <submittedName>
        <fullName evidence="3 4">Uncharacterized protein</fullName>
    </submittedName>
</protein>
<evidence type="ECO:0000256" key="2">
    <source>
        <dbReference type="SAM" id="SignalP"/>
    </source>
</evidence>
<evidence type="ECO:0000313" key="3">
    <source>
        <dbReference type="EMBL" id="ELU12053.1"/>
    </source>
</evidence>
<feature type="signal peptide" evidence="2">
    <location>
        <begin position="1"/>
        <end position="16"/>
    </location>
</feature>
<evidence type="ECO:0000313" key="5">
    <source>
        <dbReference type="Proteomes" id="UP000014760"/>
    </source>
</evidence>
<dbReference type="EMBL" id="KB296213">
    <property type="protein sequence ID" value="ELU12053.1"/>
    <property type="molecule type" value="Genomic_DNA"/>
</dbReference>
<evidence type="ECO:0000256" key="1">
    <source>
        <dbReference type="SAM" id="Phobius"/>
    </source>
</evidence>
<keyword evidence="1" id="KW-1133">Transmembrane helix</keyword>
<dbReference type="Proteomes" id="UP000014760">
    <property type="component" value="Unassembled WGS sequence"/>
</dbReference>
<evidence type="ECO:0000313" key="4">
    <source>
        <dbReference type="EnsemblMetazoa" id="CapteP188137"/>
    </source>
</evidence>
<reference evidence="5" key="1">
    <citation type="submission" date="2012-12" db="EMBL/GenBank/DDBJ databases">
        <authorList>
            <person name="Hellsten U."/>
            <person name="Grimwood J."/>
            <person name="Chapman J.A."/>
            <person name="Shapiro H."/>
            <person name="Aerts A."/>
            <person name="Otillar R.P."/>
            <person name="Terry A.Y."/>
            <person name="Boore J.L."/>
            <person name="Simakov O."/>
            <person name="Marletaz F."/>
            <person name="Cho S.-J."/>
            <person name="Edsinger-Gonzales E."/>
            <person name="Havlak P."/>
            <person name="Kuo D.-H."/>
            <person name="Larsson T."/>
            <person name="Lv J."/>
            <person name="Arendt D."/>
            <person name="Savage R."/>
            <person name="Osoegawa K."/>
            <person name="de Jong P."/>
            <person name="Lindberg D.R."/>
            <person name="Seaver E.C."/>
            <person name="Weisblat D.A."/>
            <person name="Putnam N.H."/>
            <person name="Grigoriev I.V."/>
            <person name="Rokhsar D.S."/>
        </authorList>
    </citation>
    <scope>NUCLEOTIDE SEQUENCE</scope>
    <source>
        <strain evidence="5">I ESC-2004</strain>
    </source>
</reference>
<dbReference type="HOGENOM" id="CLU_916009_0_0_1"/>
<proteinExistence type="predicted"/>
<gene>
    <name evidence="3" type="ORF">CAPTEDRAFT_188137</name>
</gene>
<dbReference type="AlphaFoldDB" id="R7UZP0"/>
<organism evidence="3">
    <name type="scientific">Capitella teleta</name>
    <name type="common">Polychaete worm</name>
    <dbReference type="NCBI Taxonomy" id="283909"/>
    <lineage>
        <taxon>Eukaryota</taxon>
        <taxon>Metazoa</taxon>
        <taxon>Spiralia</taxon>
        <taxon>Lophotrochozoa</taxon>
        <taxon>Annelida</taxon>
        <taxon>Polychaeta</taxon>
        <taxon>Sedentaria</taxon>
        <taxon>Scolecida</taxon>
        <taxon>Capitellidae</taxon>
        <taxon>Capitella</taxon>
    </lineage>
</organism>